<dbReference type="InterPro" id="IPR005123">
    <property type="entry name" value="Oxoglu/Fe-dep_dioxygenase_dom"/>
</dbReference>
<feature type="compositionally biased region" description="Basic and acidic residues" evidence="7">
    <location>
        <begin position="84"/>
        <end position="105"/>
    </location>
</feature>
<dbReference type="InterPro" id="IPR044861">
    <property type="entry name" value="IPNS-like_FE2OG_OXY"/>
</dbReference>
<organism evidence="10 11">
    <name type="scientific">Salix brachista</name>
    <dbReference type="NCBI Taxonomy" id="2182728"/>
    <lineage>
        <taxon>Eukaryota</taxon>
        <taxon>Viridiplantae</taxon>
        <taxon>Streptophyta</taxon>
        <taxon>Embryophyta</taxon>
        <taxon>Tracheophyta</taxon>
        <taxon>Spermatophyta</taxon>
        <taxon>Magnoliopsida</taxon>
        <taxon>eudicotyledons</taxon>
        <taxon>Gunneridae</taxon>
        <taxon>Pentapetalae</taxon>
        <taxon>rosids</taxon>
        <taxon>fabids</taxon>
        <taxon>Malpighiales</taxon>
        <taxon>Salicaceae</taxon>
        <taxon>Saliceae</taxon>
        <taxon>Salix</taxon>
    </lineage>
</organism>
<dbReference type="EMBL" id="VDCV01000016">
    <property type="protein sequence ID" value="KAB5521149.1"/>
    <property type="molecule type" value="Genomic_DNA"/>
</dbReference>
<dbReference type="SUPFAM" id="SSF102114">
    <property type="entry name" value="Radical SAM enzymes"/>
    <property type="match status" value="1"/>
</dbReference>
<evidence type="ECO:0000259" key="9">
    <source>
        <dbReference type="PROSITE" id="PS51918"/>
    </source>
</evidence>
<evidence type="ECO:0000256" key="5">
    <source>
        <dbReference type="ARBA" id="ARBA00023004"/>
    </source>
</evidence>
<dbReference type="AlphaFoldDB" id="A0A5N5JPK7"/>
<evidence type="ECO:0000313" key="11">
    <source>
        <dbReference type="Proteomes" id="UP000326939"/>
    </source>
</evidence>
<evidence type="ECO:0000256" key="1">
    <source>
        <dbReference type="ARBA" id="ARBA00008056"/>
    </source>
</evidence>
<feature type="region of interest" description="Disordered" evidence="7">
    <location>
        <begin position="84"/>
        <end position="114"/>
    </location>
</feature>
<dbReference type="InterPro" id="IPR007197">
    <property type="entry name" value="rSAM"/>
</dbReference>
<gene>
    <name evidence="10" type="ORF">DKX38_025468</name>
</gene>
<dbReference type="Gene3D" id="2.60.120.330">
    <property type="entry name" value="B-lactam Antibiotic, Isopenicillin N Synthase, Chain"/>
    <property type="match status" value="1"/>
</dbReference>
<dbReference type="GO" id="GO:0031418">
    <property type="term" value="F:L-ascorbic acid binding"/>
    <property type="evidence" value="ECO:0007669"/>
    <property type="project" value="UniProtKB-KW"/>
</dbReference>
<evidence type="ECO:0000256" key="6">
    <source>
        <dbReference type="RuleBase" id="RU003682"/>
    </source>
</evidence>
<evidence type="ECO:0000256" key="3">
    <source>
        <dbReference type="ARBA" id="ARBA00022896"/>
    </source>
</evidence>
<feature type="domain" description="Radical SAM core" evidence="9">
    <location>
        <begin position="1"/>
        <end position="102"/>
    </location>
</feature>
<dbReference type="Gene3D" id="3.30.750.200">
    <property type="match status" value="1"/>
</dbReference>
<sequence length="500" mass="55970">MNREYTVNEFRTVVDTLTELVPGIQIATDIICGFPGETDKDFSQTVSLIKAYKFAQVHISQFYPRPGTPAARMKKVPSNIVKQLLDDRTGGGNKQKKEIEERERGGGGGGGAMEPASLGKSLAVPCVQDLAKKISPTTVPARYLRLDQDPPIIISNDGAASLPQIPVIDMQRLISDELELDKMDRACREWGFFQLINHGVDDSLVDKVKVGIQEFFNLPMEEKNKYWQRPEEMEGFGQAFVVSEEQKLDWGDIFYMITLPEHARKPHLFPELPQPFRDNLEAYSAEMKNLAMKILHLMAKALRMKPGEMKDMFEEGCQMMRMNYYPPCPQPELVIGLDSHTDAVGLTILLQVNEMEGLQIRKSGRWIPVEPLPNAFVLNIGDMMEIVTNGIYRSTEHRAAVNSVKERLSIGTFYSPSLDGEMGPAPSLVTPETPAVYRRIGVADFFKGYFSRELVGKSYVDVMRIQNGVRNFEISVTRTTTDNPCTTSIASLSSSTSAIS</sequence>
<dbReference type="PANTHER" id="PTHR47991">
    <property type="entry name" value="OXOGLUTARATE/IRON-DEPENDENT DIOXYGENASE"/>
    <property type="match status" value="1"/>
</dbReference>
<dbReference type="Pfam" id="PF03171">
    <property type="entry name" value="2OG-FeII_Oxy"/>
    <property type="match status" value="1"/>
</dbReference>
<dbReference type="GO" id="GO:0016491">
    <property type="term" value="F:oxidoreductase activity"/>
    <property type="evidence" value="ECO:0007669"/>
    <property type="project" value="UniProtKB-KW"/>
</dbReference>
<keyword evidence="4 6" id="KW-0560">Oxidoreductase</keyword>
<evidence type="ECO:0000256" key="4">
    <source>
        <dbReference type="ARBA" id="ARBA00023002"/>
    </source>
</evidence>
<evidence type="ECO:0000259" key="8">
    <source>
        <dbReference type="PROSITE" id="PS51471"/>
    </source>
</evidence>
<dbReference type="Proteomes" id="UP000326939">
    <property type="component" value="Chromosome 16"/>
</dbReference>
<dbReference type="GO" id="GO:0051536">
    <property type="term" value="F:iron-sulfur cluster binding"/>
    <property type="evidence" value="ECO:0007669"/>
    <property type="project" value="InterPro"/>
</dbReference>
<dbReference type="InterPro" id="IPR027443">
    <property type="entry name" value="IPNS-like_sf"/>
</dbReference>
<name>A0A5N5JPK7_9ROSI</name>
<dbReference type="SUPFAM" id="SSF51197">
    <property type="entry name" value="Clavaminate synthase-like"/>
    <property type="match status" value="1"/>
</dbReference>
<keyword evidence="2 6" id="KW-0479">Metal-binding</keyword>
<evidence type="ECO:0000313" key="10">
    <source>
        <dbReference type="EMBL" id="KAB5521149.1"/>
    </source>
</evidence>
<comment type="similarity">
    <text evidence="1 6">Belongs to the iron/ascorbate-dependent oxidoreductase family.</text>
</comment>
<dbReference type="InterPro" id="IPR050295">
    <property type="entry name" value="Plant_2OG-oxidoreductases"/>
</dbReference>
<dbReference type="InterPro" id="IPR058240">
    <property type="entry name" value="rSAM_sf"/>
</dbReference>
<dbReference type="PROSITE" id="PS51918">
    <property type="entry name" value="RADICAL_SAM"/>
    <property type="match status" value="1"/>
</dbReference>
<keyword evidence="3" id="KW-0847">Vitamin C</keyword>
<dbReference type="GO" id="GO:0046872">
    <property type="term" value="F:metal ion binding"/>
    <property type="evidence" value="ECO:0007669"/>
    <property type="project" value="UniProtKB-KW"/>
</dbReference>
<protein>
    <submittedName>
        <fullName evidence="10">Uncharacterized protein</fullName>
    </submittedName>
</protein>
<dbReference type="PROSITE" id="PS51471">
    <property type="entry name" value="FE2OG_OXY"/>
    <property type="match status" value="1"/>
</dbReference>
<proteinExistence type="inferred from homology"/>
<feature type="domain" description="Fe2OG dioxygenase" evidence="8">
    <location>
        <begin position="316"/>
        <end position="416"/>
    </location>
</feature>
<evidence type="ECO:0000256" key="2">
    <source>
        <dbReference type="ARBA" id="ARBA00022723"/>
    </source>
</evidence>
<dbReference type="Pfam" id="PF14226">
    <property type="entry name" value="DIOX_N"/>
    <property type="match status" value="1"/>
</dbReference>
<dbReference type="FunFam" id="2.60.120.330:FF:000001">
    <property type="entry name" value="Protein SRG1"/>
    <property type="match status" value="1"/>
</dbReference>
<dbReference type="InterPro" id="IPR026992">
    <property type="entry name" value="DIOX_N"/>
</dbReference>
<evidence type="ECO:0000256" key="7">
    <source>
        <dbReference type="SAM" id="MobiDB-lite"/>
    </source>
</evidence>
<accession>A0A5N5JPK7</accession>
<keyword evidence="11" id="KW-1185">Reference proteome</keyword>
<comment type="caution">
    <text evidence="10">The sequence shown here is derived from an EMBL/GenBank/DDBJ whole genome shotgun (WGS) entry which is preliminary data.</text>
</comment>
<reference evidence="11" key="1">
    <citation type="journal article" date="2019" name="Gigascience">
        <title>De novo genome assembly of the endangered Acer yangbiense, a plant species with extremely small populations endemic to Yunnan Province, China.</title>
        <authorList>
            <person name="Yang J."/>
            <person name="Wariss H.M."/>
            <person name="Tao L."/>
            <person name="Zhang R."/>
            <person name="Yun Q."/>
            <person name="Hollingsworth P."/>
            <person name="Dao Z."/>
            <person name="Luo G."/>
            <person name="Guo H."/>
            <person name="Ma Y."/>
            <person name="Sun W."/>
        </authorList>
    </citation>
    <scope>NUCLEOTIDE SEQUENCE [LARGE SCALE GENOMIC DNA]</scope>
    <source>
        <strain evidence="11">cv. br00</strain>
    </source>
</reference>
<keyword evidence="5 6" id="KW-0408">Iron</keyword>